<comment type="catalytic activity">
    <reaction evidence="1">
        <text>ATP + protein L-histidine = ADP + protein N-phospho-L-histidine.</text>
        <dbReference type="EC" id="2.7.13.3"/>
    </reaction>
</comment>
<keyword evidence="12" id="KW-0902">Two-component regulatory system</keyword>
<dbReference type="InterPro" id="IPR004358">
    <property type="entry name" value="Sig_transdc_His_kin-like_C"/>
</dbReference>
<protein>
    <recommendedName>
        <fullName evidence="3">histidine kinase</fullName>
        <ecNumber evidence="3">2.7.13.3</ecNumber>
    </recommendedName>
</protein>
<evidence type="ECO:0000256" key="6">
    <source>
        <dbReference type="ARBA" id="ARBA00022679"/>
    </source>
</evidence>
<keyword evidence="6" id="KW-0808">Transferase</keyword>
<organism evidence="16 17">
    <name type="scientific">Tsukamurella pulmonis</name>
    <dbReference type="NCBI Taxonomy" id="47312"/>
    <lineage>
        <taxon>Bacteria</taxon>
        <taxon>Bacillati</taxon>
        <taxon>Actinomycetota</taxon>
        <taxon>Actinomycetes</taxon>
        <taxon>Mycobacteriales</taxon>
        <taxon>Tsukamurellaceae</taxon>
        <taxon>Tsukamurella</taxon>
    </lineage>
</organism>
<dbReference type="Gene3D" id="1.10.287.130">
    <property type="match status" value="1"/>
</dbReference>
<dbReference type="EC" id="2.7.13.3" evidence="3"/>
<dbReference type="AlphaFoldDB" id="A0A1H1DDP5"/>
<dbReference type="PANTHER" id="PTHR44936:SF9">
    <property type="entry name" value="SENSOR PROTEIN CREC"/>
    <property type="match status" value="1"/>
</dbReference>
<evidence type="ECO:0000256" key="10">
    <source>
        <dbReference type="ARBA" id="ARBA00022840"/>
    </source>
</evidence>
<dbReference type="GO" id="GO:0005524">
    <property type="term" value="F:ATP binding"/>
    <property type="evidence" value="ECO:0007669"/>
    <property type="project" value="UniProtKB-KW"/>
</dbReference>
<dbReference type="GO" id="GO:0000155">
    <property type="term" value="F:phosphorelay sensor kinase activity"/>
    <property type="evidence" value="ECO:0007669"/>
    <property type="project" value="InterPro"/>
</dbReference>
<name>A0A1H1DDP5_9ACTN</name>
<dbReference type="CDD" id="cd00075">
    <property type="entry name" value="HATPase"/>
    <property type="match status" value="1"/>
</dbReference>
<keyword evidence="7 14" id="KW-0812">Transmembrane</keyword>
<dbReference type="PRINTS" id="PR00344">
    <property type="entry name" value="BCTRLSENSOR"/>
</dbReference>
<evidence type="ECO:0000256" key="8">
    <source>
        <dbReference type="ARBA" id="ARBA00022741"/>
    </source>
</evidence>
<dbReference type="InterPro" id="IPR029151">
    <property type="entry name" value="Sensor-like_sf"/>
</dbReference>
<feature type="transmembrane region" description="Helical" evidence="14">
    <location>
        <begin position="182"/>
        <end position="204"/>
    </location>
</feature>
<keyword evidence="8" id="KW-0547">Nucleotide-binding</keyword>
<evidence type="ECO:0000256" key="1">
    <source>
        <dbReference type="ARBA" id="ARBA00000085"/>
    </source>
</evidence>
<dbReference type="SUPFAM" id="SSF103190">
    <property type="entry name" value="Sensory domain-like"/>
    <property type="match status" value="1"/>
</dbReference>
<keyword evidence="5" id="KW-0597">Phosphoprotein</keyword>
<keyword evidence="10" id="KW-0067">ATP-binding</keyword>
<dbReference type="PROSITE" id="PS50109">
    <property type="entry name" value="HIS_KIN"/>
    <property type="match status" value="1"/>
</dbReference>
<evidence type="ECO:0000313" key="17">
    <source>
        <dbReference type="Proteomes" id="UP000183053"/>
    </source>
</evidence>
<evidence type="ECO:0000256" key="3">
    <source>
        <dbReference type="ARBA" id="ARBA00012438"/>
    </source>
</evidence>
<dbReference type="InterPro" id="IPR033463">
    <property type="entry name" value="sCache_3"/>
</dbReference>
<dbReference type="Proteomes" id="UP000183053">
    <property type="component" value="Unassembled WGS sequence"/>
</dbReference>
<evidence type="ECO:0000259" key="15">
    <source>
        <dbReference type="PROSITE" id="PS50109"/>
    </source>
</evidence>
<dbReference type="InterPro" id="IPR039506">
    <property type="entry name" value="SPOB_a"/>
</dbReference>
<dbReference type="InterPro" id="IPR050980">
    <property type="entry name" value="2C_sensor_his_kinase"/>
</dbReference>
<dbReference type="Pfam" id="PF14689">
    <property type="entry name" value="SPOB_a"/>
    <property type="match status" value="1"/>
</dbReference>
<evidence type="ECO:0000256" key="12">
    <source>
        <dbReference type="ARBA" id="ARBA00023012"/>
    </source>
</evidence>
<evidence type="ECO:0000256" key="7">
    <source>
        <dbReference type="ARBA" id="ARBA00022692"/>
    </source>
</evidence>
<evidence type="ECO:0000256" key="13">
    <source>
        <dbReference type="ARBA" id="ARBA00023136"/>
    </source>
</evidence>
<dbReference type="SUPFAM" id="SSF55874">
    <property type="entry name" value="ATPase domain of HSP90 chaperone/DNA topoisomerase II/histidine kinase"/>
    <property type="match status" value="1"/>
</dbReference>
<dbReference type="STRING" id="47312.SAMN04489765_1671"/>
<evidence type="ECO:0000256" key="11">
    <source>
        <dbReference type="ARBA" id="ARBA00022989"/>
    </source>
</evidence>
<keyword evidence="17" id="KW-1185">Reference proteome</keyword>
<dbReference type="Pfam" id="PF02518">
    <property type="entry name" value="HATPase_c"/>
    <property type="match status" value="1"/>
</dbReference>
<dbReference type="SUPFAM" id="SSF55890">
    <property type="entry name" value="Sporulation response regulatory protein Spo0B"/>
    <property type="match status" value="1"/>
</dbReference>
<keyword evidence="11 14" id="KW-1133">Transmembrane helix</keyword>
<evidence type="ECO:0000256" key="2">
    <source>
        <dbReference type="ARBA" id="ARBA00004651"/>
    </source>
</evidence>
<keyword evidence="13 14" id="KW-0472">Membrane</keyword>
<dbReference type="RefSeq" id="WP_068566017.1">
    <property type="nucleotide sequence ID" value="NZ_FNLF01000002.1"/>
</dbReference>
<dbReference type="SMART" id="SM00387">
    <property type="entry name" value="HATPase_c"/>
    <property type="match status" value="1"/>
</dbReference>
<evidence type="ECO:0000256" key="4">
    <source>
        <dbReference type="ARBA" id="ARBA00022475"/>
    </source>
</evidence>
<dbReference type="InterPro" id="IPR005467">
    <property type="entry name" value="His_kinase_dom"/>
</dbReference>
<dbReference type="EMBL" id="FNLF01000002">
    <property type="protein sequence ID" value="SDQ74369.1"/>
    <property type="molecule type" value="Genomic_DNA"/>
</dbReference>
<proteinExistence type="predicted"/>
<sequence length="541" mass="56152">MPGIRLRTQILLLQVAIIVVSLAAGFGIVLHRVDADTREEYGQRAAVIAETVASDTDVRAGAAAQSAARRAGRPASREELAAAPLQRQAVAITERTGVLFVVIADDAGYRIAHPDPAQLAAPLSTDPSTALGGDVEVTRQQGTLGDSVRAKAPVLDADGTVVGLVSVGISTETVARDARHTLLLLAGLAALALVVGVIGSALLARRWRRLTLGLEPEEMAELIREQNAVLYSGSEGVIAIDAQGIVRVINDRARELLGVTAATGTPLADLGLTERVAGVVATPTEVPVAAAVNERVVLVASRRVHRGDTDLGTVLTAVDRTDVEALTRELDSVQAMSAALRAQRHESANRVHVVAGLLRDGRTDEALAYLDEIAGRAGVLPVSGLDRLDEPHLRAFVSAKAARARERGVVLRVGADTALVGVLTHLVDTTTLVGNLLDNAIDAAGDGPEPREVELDVLRDGDDLAVIVVDSGPGFAVDDPFAEGVSTRTDPTVPGGRGLGLVIARQVARGHGGDVSVVARGGDGEPTTVMATLPEGVRDDA</sequence>
<dbReference type="GO" id="GO:0005886">
    <property type="term" value="C:plasma membrane"/>
    <property type="evidence" value="ECO:0007669"/>
    <property type="project" value="UniProtKB-SubCell"/>
</dbReference>
<feature type="domain" description="Histidine kinase" evidence="15">
    <location>
        <begin position="393"/>
        <end position="537"/>
    </location>
</feature>
<dbReference type="InterPro" id="IPR016120">
    <property type="entry name" value="Sig_transdc_His_kin_SpoOB"/>
</dbReference>
<comment type="subcellular location">
    <subcellularLocation>
        <location evidence="2">Cell membrane</location>
        <topology evidence="2">Multi-pass membrane protein</topology>
    </subcellularLocation>
</comment>
<evidence type="ECO:0000256" key="14">
    <source>
        <dbReference type="SAM" id="Phobius"/>
    </source>
</evidence>
<dbReference type="InterPro" id="IPR003594">
    <property type="entry name" value="HATPase_dom"/>
</dbReference>
<dbReference type="Gene3D" id="3.30.450.20">
    <property type="entry name" value="PAS domain"/>
    <property type="match status" value="2"/>
</dbReference>
<evidence type="ECO:0000256" key="5">
    <source>
        <dbReference type="ARBA" id="ARBA00022553"/>
    </source>
</evidence>
<accession>A0A1H1DDP5</accession>
<keyword evidence="4" id="KW-1003">Cell membrane</keyword>
<reference evidence="17" key="1">
    <citation type="submission" date="2016-10" db="EMBL/GenBank/DDBJ databases">
        <authorList>
            <person name="Varghese N."/>
            <person name="Submissions S."/>
        </authorList>
    </citation>
    <scope>NUCLEOTIDE SEQUENCE [LARGE SCALE GENOMIC DNA]</scope>
    <source>
        <strain evidence="17">DSM 44142</strain>
    </source>
</reference>
<evidence type="ECO:0000256" key="9">
    <source>
        <dbReference type="ARBA" id="ARBA00022777"/>
    </source>
</evidence>
<keyword evidence="9 16" id="KW-0418">Kinase</keyword>
<gene>
    <name evidence="16" type="ORF">SAMN04489765_1671</name>
</gene>
<dbReference type="InterPro" id="IPR036890">
    <property type="entry name" value="HATPase_C_sf"/>
</dbReference>
<dbReference type="Pfam" id="PF17203">
    <property type="entry name" value="sCache_3_2"/>
    <property type="match status" value="1"/>
</dbReference>
<evidence type="ECO:0000313" key="16">
    <source>
        <dbReference type="EMBL" id="SDQ74369.1"/>
    </source>
</evidence>
<dbReference type="PANTHER" id="PTHR44936">
    <property type="entry name" value="SENSOR PROTEIN CREC"/>
    <property type="match status" value="1"/>
</dbReference>
<dbReference type="Gene3D" id="3.30.565.10">
    <property type="entry name" value="Histidine kinase-like ATPase, C-terminal domain"/>
    <property type="match status" value="1"/>
</dbReference>